<comment type="caution">
    <text evidence="1">The sequence shown here is derived from an EMBL/GenBank/DDBJ whole genome shotgun (WGS) entry which is preliminary data.</text>
</comment>
<evidence type="ECO:0000313" key="2">
    <source>
        <dbReference type="Proteomes" id="UP000309997"/>
    </source>
</evidence>
<reference evidence="1 2" key="1">
    <citation type="journal article" date="2024" name="Plant Biotechnol. J.">
        <title>Genome and CRISPR/Cas9 system of a widespread forest tree (Populus alba) in the world.</title>
        <authorList>
            <person name="Liu Y.J."/>
            <person name="Jiang P.F."/>
            <person name="Han X.M."/>
            <person name="Li X.Y."/>
            <person name="Wang H.M."/>
            <person name="Wang Y.J."/>
            <person name="Wang X.X."/>
            <person name="Zeng Q.Y."/>
        </authorList>
    </citation>
    <scope>NUCLEOTIDE SEQUENCE [LARGE SCALE GENOMIC DNA]</scope>
    <source>
        <strain evidence="2">cv. PAL-ZL1</strain>
    </source>
</reference>
<sequence>MTAFAALLWHAVCILVGRGIHWGQSFSSTKLLDKTIVAITNAVDYLVMVCGLVGPLLYSEDALYEWRRSSRIPERIGLEIDSYPAA</sequence>
<gene>
    <name evidence="1" type="ORF">D5086_014820</name>
</gene>
<evidence type="ECO:0000313" key="1">
    <source>
        <dbReference type="EMBL" id="KAL3583759.1"/>
    </source>
</evidence>
<proteinExistence type="predicted"/>
<protein>
    <submittedName>
        <fullName evidence="1">Uncharacterized protein</fullName>
    </submittedName>
</protein>
<name>A0ACC4BZ27_POPAL</name>
<dbReference type="Proteomes" id="UP000309997">
    <property type="component" value="Unassembled WGS sequence"/>
</dbReference>
<organism evidence="1 2">
    <name type="scientific">Populus alba</name>
    <name type="common">White poplar</name>
    <dbReference type="NCBI Taxonomy" id="43335"/>
    <lineage>
        <taxon>Eukaryota</taxon>
        <taxon>Viridiplantae</taxon>
        <taxon>Streptophyta</taxon>
        <taxon>Embryophyta</taxon>
        <taxon>Tracheophyta</taxon>
        <taxon>Spermatophyta</taxon>
        <taxon>Magnoliopsida</taxon>
        <taxon>eudicotyledons</taxon>
        <taxon>Gunneridae</taxon>
        <taxon>Pentapetalae</taxon>
        <taxon>rosids</taxon>
        <taxon>fabids</taxon>
        <taxon>Malpighiales</taxon>
        <taxon>Salicaceae</taxon>
        <taxon>Saliceae</taxon>
        <taxon>Populus</taxon>
    </lineage>
</organism>
<keyword evidence="2" id="KW-1185">Reference proteome</keyword>
<dbReference type="EMBL" id="RCHU02000007">
    <property type="protein sequence ID" value="KAL3583759.1"/>
    <property type="molecule type" value="Genomic_DNA"/>
</dbReference>
<accession>A0ACC4BZ27</accession>